<reference evidence="7 8" key="1">
    <citation type="submission" date="2024-05" db="EMBL/GenBank/DDBJ databases">
        <authorList>
            <person name="Duchaud E."/>
        </authorList>
    </citation>
    <scope>NUCLEOTIDE SEQUENCE [LARGE SCALE GENOMIC DNA]</scope>
    <source>
        <strain evidence="7">Ena-SAMPLE-TAB-13-05-2024-13:56:06:370-140308</strain>
    </source>
</reference>
<sequence>MKTLLLLIFSPKKGALNFQNRFRDDLYKEGMFLAFLYGIVHALRPLEIFNNQDHLMFPRALGKIWEICLYLLTFMVLSFIIYKIGQFFKGNANYKETFALLMYTYFPIFCCGLFLDFLNNPYLYNFEFNTNLFKASIFILSWLLSIRALLIGIKKIYDLNLKKAFITILPILIPLLGVVTMSIYLHELYF</sequence>
<feature type="transmembrane region" description="Helical" evidence="5">
    <location>
        <begin position="97"/>
        <end position="115"/>
    </location>
</feature>
<protein>
    <submittedName>
        <fullName evidence="7">Yip1 domain-containing protein</fullName>
    </submittedName>
</protein>
<feature type="transmembrane region" description="Helical" evidence="5">
    <location>
        <begin position="26"/>
        <end position="44"/>
    </location>
</feature>
<keyword evidence="2 5" id="KW-0812">Transmembrane</keyword>
<dbReference type="RefSeq" id="WP_348717153.1">
    <property type="nucleotide sequence ID" value="NZ_CAXJIO010000012.1"/>
</dbReference>
<comment type="subcellular location">
    <subcellularLocation>
        <location evidence="1">Membrane</location>
        <topology evidence="1">Multi-pass membrane protein</topology>
    </subcellularLocation>
</comment>
<keyword evidence="3 5" id="KW-1133">Transmembrane helix</keyword>
<gene>
    <name evidence="7" type="ORF">T190423A01A_30257</name>
</gene>
<keyword evidence="8" id="KW-1185">Reference proteome</keyword>
<feature type="transmembrane region" description="Helical" evidence="5">
    <location>
        <begin position="64"/>
        <end position="85"/>
    </location>
</feature>
<evidence type="ECO:0000313" key="8">
    <source>
        <dbReference type="Proteomes" id="UP001497527"/>
    </source>
</evidence>
<organism evidence="7 8">
    <name type="scientific">Tenacibaculum polynesiense</name>
    <dbReference type="NCBI Taxonomy" id="3137857"/>
    <lineage>
        <taxon>Bacteria</taxon>
        <taxon>Pseudomonadati</taxon>
        <taxon>Bacteroidota</taxon>
        <taxon>Flavobacteriia</taxon>
        <taxon>Flavobacteriales</taxon>
        <taxon>Flavobacteriaceae</taxon>
        <taxon>Tenacibaculum</taxon>
    </lineage>
</organism>
<feature type="transmembrane region" description="Helical" evidence="5">
    <location>
        <begin position="135"/>
        <end position="153"/>
    </location>
</feature>
<dbReference type="EMBL" id="CAXJIO010000012">
    <property type="protein sequence ID" value="CAL2103143.1"/>
    <property type="molecule type" value="Genomic_DNA"/>
</dbReference>
<proteinExistence type="predicted"/>
<evidence type="ECO:0000259" key="6">
    <source>
        <dbReference type="Pfam" id="PF04893"/>
    </source>
</evidence>
<feature type="transmembrane region" description="Helical" evidence="5">
    <location>
        <begin position="165"/>
        <end position="185"/>
    </location>
</feature>
<evidence type="ECO:0000313" key="7">
    <source>
        <dbReference type="EMBL" id="CAL2103143.1"/>
    </source>
</evidence>
<dbReference type="InterPro" id="IPR006977">
    <property type="entry name" value="Yip1_dom"/>
</dbReference>
<comment type="caution">
    <text evidence="7">The sequence shown here is derived from an EMBL/GenBank/DDBJ whole genome shotgun (WGS) entry which is preliminary data.</text>
</comment>
<keyword evidence="4 5" id="KW-0472">Membrane</keyword>
<evidence type="ECO:0000256" key="3">
    <source>
        <dbReference type="ARBA" id="ARBA00022989"/>
    </source>
</evidence>
<dbReference type="Pfam" id="PF04893">
    <property type="entry name" value="Yip1"/>
    <property type="match status" value="1"/>
</dbReference>
<accession>A0ABP1EXQ3</accession>
<evidence type="ECO:0000256" key="4">
    <source>
        <dbReference type="ARBA" id="ARBA00023136"/>
    </source>
</evidence>
<evidence type="ECO:0000256" key="1">
    <source>
        <dbReference type="ARBA" id="ARBA00004141"/>
    </source>
</evidence>
<feature type="domain" description="Yip1" evidence="6">
    <location>
        <begin position="7"/>
        <end position="179"/>
    </location>
</feature>
<dbReference type="Proteomes" id="UP001497527">
    <property type="component" value="Unassembled WGS sequence"/>
</dbReference>
<evidence type="ECO:0000256" key="5">
    <source>
        <dbReference type="SAM" id="Phobius"/>
    </source>
</evidence>
<name>A0ABP1EXQ3_9FLAO</name>
<evidence type="ECO:0000256" key="2">
    <source>
        <dbReference type="ARBA" id="ARBA00022692"/>
    </source>
</evidence>